<feature type="non-terminal residue" evidence="1">
    <location>
        <position position="1"/>
    </location>
</feature>
<dbReference type="AlphaFoldDB" id="X0VGE6"/>
<accession>X0VGE6</accession>
<evidence type="ECO:0000313" key="1">
    <source>
        <dbReference type="EMBL" id="GAG11508.1"/>
    </source>
</evidence>
<reference evidence="1" key="1">
    <citation type="journal article" date="2014" name="Front. Microbiol.">
        <title>High frequency of phylogenetically diverse reductive dehalogenase-homologous genes in deep subseafloor sedimentary metagenomes.</title>
        <authorList>
            <person name="Kawai M."/>
            <person name="Futagami T."/>
            <person name="Toyoda A."/>
            <person name="Takaki Y."/>
            <person name="Nishi S."/>
            <person name="Hori S."/>
            <person name="Arai W."/>
            <person name="Tsubouchi T."/>
            <person name="Morono Y."/>
            <person name="Uchiyama I."/>
            <person name="Ito T."/>
            <person name="Fujiyama A."/>
            <person name="Inagaki F."/>
            <person name="Takami H."/>
        </authorList>
    </citation>
    <scope>NUCLEOTIDE SEQUENCE</scope>
    <source>
        <strain evidence="1">Expedition CK06-06</strain>
    </source>
</reference>
<sequence>FILPFWEHPEKGKGRYIHQKEDGGYKIRSPWYDIEDTVRSPQEMAREIDREDVKSGDIFFTIANIDKHIALFAREPKYRFHVHFKPNTPNDAINKIFRRKDLSRISIKRGKKGPLRVWCELMMDRPDQSKTYIFGVDISKGQGASNSVISIKCKETGEKIAEWCDANTPPYEMARIAIALAIWCGGRPPRRLPFLKWENNGPGWDFGKIVVRDFNYPYYHTKVKPGMIIDKKAKNYGFQTNPQSKYELLALYDRILAHGGYINH</sequence>
<dbReference type="Gene3D" id="3.30.420.240">
    <property type="match status" value="1"/>
</dbReference>
<feature type="non-terminal residue" evidence="1">
    <location>
        <position position="264"/>
    </location>
</feature>
<gene>
    <name evidence="1" type="ORF">S01H1_44960</name>
</gene>
<protein>
    <recommendedName>
        <fullName evidence="2">Terminase large subunit gp17-like C-terminal domain-containing protein</fullName>
    </recommendedName>
</protein>
<organism evidence="1">
    <name type="scientific">marine sediment metagenome</name>
    <dbReference type="NCBI Taxonomy" id="412755"/>
    <lineage>
        <taxon>unclassified sequences</taxon>
        <taxon>metagenomes</taxon>
        <taxon>ecological metagenomes</taxon>
    </lineage>
</organism>
<name>X0VGE6_9ZZZZ</name>
<dbReference type="EMBL" id="BARS01028701">
    <property type="protein sequence ID" value="GAG11508.1"/>
    <property type="molecule type" value="Genomic_DNA"/>
</dbReference>
<comment type="caution">
    <text evidence="1">The sequence shown here is derived from an EMBL/GenBank/DDBJ whole genome shotgun (WGS) entry which is preliminary data.</text>
</comment>
<evidence type="ECO:0008006" key="2">
    <source>
        <dbReference type="Google" id="ProtNLM"/>
    </source>
</evidence>
<proteinExistence type="predicted"/>